<dbReference type="SUPFAM" id="SSF51219">
    <property type="entry name" value="TRAP-like"/>
    <property type="match status" value="1"/>
</dbReference>
<dbReference type="InterPro" id="IPR016031">
    <property type="entry name" value="Trp_RNA-bd_attenuator-like_dom"/>
</dbReference>
<dbReference type="EMBL" id="MKVH01000024">
    <property type="protein sequence ID" value="OJX57001.1"/>
    <property type="molecule type" value="Genomic_DNA"/>
</dbReference>
<dbReference type="PANTHER" id="PTHR43657:SF1">
    <property type="entry name" value="ALTERED INHERITANCE OF MITOCHONDRIA PROTEIN 24, MITOCHONDRIAL"/>
    <property type="match status" value="1"/>
</dbReference>
<reference evidence="1 2" key="1">
    <citation type="submission" date="2016-09" db="EMBL/GenBank/DDBJ databases">
        <title>Genome-resolved meta-omics ties microbial dynamics to process performance in biotechnology for thiocyanate degradation.</title>
        <authorList>
            <person name="Kantor R.S."/>
            <person name="Huddy R.J."/>
            <person name="Iyer R."/>
            <person name="Thomas B.C."/>
            <person name="Brown C.T."/>
            <person name="Anantharaman K."/>
            <person name="Tringe S."/>
            <person name="Hettich R.L."/>
            <person name="Harrison S.T."/>
            <person name="Banfield J.F."/>
        </authorList>
    </citation>
    <scope>NUCLEOTIDE SEQUENCE [LARGE SCALE GENOMIC DNA]</scope>
    <source>
        <strain evidence="1">59-99</strain>
    </source>
</reference>
<gene>
    <name evidence="1" type="ORF">BGO89_10815</name>
</gene>
<dbReference type="InterPro" id="IPR002838">
    <property type="entry name" value="AIM24"/>
</dbReference>
<organism evidence="1 2">
    <name type="scientific">Candidatus Kapaibacterium thiocyanatum</name>
    <dbReference type="NCBI Taxonomy" id="1895771"/>
    <lineage>
        <taxon>Bacteria</taxon>
        <taxon>Pseudomonadati</taxon>
        <taxon>Candidatus Kapaibacteriota</taxon>
        <taxon>Candidatus Kapaibacteriia</taxon>
        <taxon>Candidatus Kapaibacteriales</taxon>
        <taxon>Candidatus Kapaibacteriaceae</taxon>
        <taxon>Candidatus Kapaibacterium</taxon>
    </lineage>
</organism>
<dbReference type="Proteomes" id="UP000184233">
    <property type="component" value="Unassembled WGS sequence"/>
</dbReference>
<proteinExistence type="predicted"/>
<protein>
    <submittedName>
        <fullName evidence="1">TIGR00266 family protein</fullName>
    </submittedName>
</protein>
<dbReference type="PANTHER" id="PTHR43657">
    <property type="entry name" value="TRYPTOPHAN RNA-BINDING ATTENUATOR PROTEIN-LIKE PROTEIN"/>
    <property type="match status" value="1"/>
</dbReference>
<comment type="caution">
    <text evidence="1">The sequence shown here is derived from an EMBL/GenBank/DDBJ whole genome shotgun (WGS) entry which is preliminary data.</text>
</comment>
<dbReference type="NCBIfam" id="TIGR00266">
    <property type="entry name" value="TIGR00266 family protein"/>
    <property type="match status" value="1"/>
</dbReference>
<dbReference type="InterPro" id="IPR036983">
    <property type="entry name" value="AIM24_sf"/>
</dbReference>
<dbReference type="Pfam" id="PF01987">
    <property type="entry name" value="AIM24"/>
    <property type="match status" value="1"/>
</dbReference>
<name>A0A1M3KX10_9BACT</name>
<sequence>MKFSIEYSPVYSMLRVDMQQGEQFRGESGAMVSMSPTIELEATSSGKGILGTLKAAVGGESLFASLFSAVHGNGELILAPSAPGDIVQLDLRNETWFAQSGAYLAGDPSLTLDTQGSIKALISGEGLFLSKISGTGTLFLNSFGAIYTKDLQPGERYIVDTGHIVAFPSTVTYTIRKAARGLFSTIASGEGLVCEFMGPGRLYMQTRNVSAFARMLQPFVANSGS</sequence>
<evidence type="ECO:0000313" key="2">
    <source>
        <dbReference type="Proteomes" id="UP000184233"/>
    </source>
</evidence>
<accession>A0A1M3KX10</accession>
<dbReference type="Gene3D" id="3.60.160.10">
    <property type="entry name" value="Mitochondrial biogenesis AIM24"/>
    <property type="match status" value="1"/>
</dbReference>
<evidence type="ECO:0000313" key="1">
    <source>
        <dbReference type="EMBL" id="OJX57001.1"/>
    </source>
</evidence>
<dbReference type="AlphaFoldDB" id="A0A1M3KX10"/>
<dbReference type="STRING" id="1895771.BGO89_10815"/>